<feature type="compositionally biased region" description="Polar residues" evidence="11">
    <location>
        <begin position="25"/>
        <end position="42"/>
    </location>
</feature>
<feature type="coiled-coil region" evidence="10">
    <location>
        <begin position="242"/>
        <end position="466"/>
    </location>
</feature>
<feature type="compositionally biased region" description="Polar residues" evidence="11">
    <location>
        <begin position="210"/>
        <end position="221"/>
    </location>
</feature>
<reference evidence="12" key="1">
    <citation type="submission" date="2025-08" db="UniProtKB">
        <authorList>
            <consortium name="Ensembl"/>
        </authorList>
    </citation>
    <scope>IDENTIFICATION</scope>
</reference>
<evidence type="ECO:0000313" key="12">
    <source>
        <dbReference type="Ensembl" id="ENSSGRP00000071182.1"/>
    </source>
</evidence>
<name>A0A672Q4I0_SINGR</name>
<dbReference type="GO" id="GO:0000301">
    <property type="term" value="P:retrograde transport, vesicle recycling within Golgi"/>
    <property type="evidence" value="ECO:0007669"/>
    <property type="project" value="TreeGrafter"/>
</dbReference>
<keyword evidence="6 10" id="KW-0175">Coiled coil</keyword>
<evidence type="ECO:0000256" key="6">
    <source>
        <dbReference type="ARBA" id="ARBA00023054"/>
    </source>
</evidence>
<dbReference type="Proteomes" id="UP000472262">
    <property type="component" value="Unassembled WGS sequence"/>
</dbReference>
<dbReference type="PANTHER" id="PTHR13815:SF7">
    <property type="entry name" value="GOLGIN SUBFAMILY A MEMBER 5"/>
    <property type="match status" value="1"/>
</dbReference>
<comment type="subcellular location">
    <subcellularLocation>
        <location evidence="1">Golgi apparatus membrane</location>
        <topology evidence="1">Single-pass type IV membrane protein</topology>
    </subcellularLocation>
</comment>
<keyword evidence="5" id="KW-0333">Golgi apparatus</keyword>
<feature type="region of interest" description="Disordered" evidence="11">
    <location>
        <begin position="22"/>
        <end position="42"/>
    </location>
</feature>
<evidence type="ECO:0000256" key="5">
    <source>
        <dbReference type="ARBA" id="ARBA00023034"/>
    </source>
</evidence>
<proteinExistence type="predicted"/>
<sequence>MSWFVDLAGKAEDFLNKVDQGAASALTTNTQKSSLSYNSPDTTDSIQYNSAAYSSTQQHRDSISSSSHGTSAFISTAAGNIKKSNATVLASTANVSSTTPLGSSSKASSNFVRPKKPEVNDDLLFDFLNSSDPLQSEIKEVRRETVSKVLGPTGGSAQTQMPPISVTGDLQMGPSVPATPSSTEGLSRNSSLGSLSNSSHSIKTEDGSTRDQSQADVQENLNPGLDAPTEAQPALEITPQELQQQQQQQQGQEQVISNLRLENQLLRSEVSSLNQEMASVIQRAKNMQEEMNLARARAEKWNSDQSRVDGAARELRAQVDDLTEALSAKDGQLAVLKVRLDEADQILKARSSALEEAQNERIRILQDHSEGSSLQSQALQTLQDRIRDAEAAVKREQESYRQIQSEFAARLAKVETERQQLAESLTNAERRVTEEKQRAEELLQQVKSARSTAEYTKQELQDYKNKASRILQSKEKLISSLKEGSGLEVLEGAGAGVELEELRHEKELQREETQKLQAQIQSLRTEIQDLETQALTENENWREQLADVQEQHAQQIRAKQEIEAELERSKQELQYIEEEHHHTKTALHGRVKDREDEIQKLRNQLTNKALSNSGQAELEGRLHQLTETLIQKQTMLEALGTEKNSLVFQLERLGQQLKSLQGGQNSSSHINMAAMEGPGARQRSTPILFNDADGPGTGVYGKVREAASTIDRFSIRLGIFLRRYPMARVFVIIYMVSTQHIKEYLKVKMEN</sequence>
<protein>
    <recommendedName>
        <fullName evidence="2">Golgin subfamily A member 5</fullName>
    </recommendedName>
    <alternativeName>
        <fullName evidence="9">Golgin-84</fullName>
    </alternativeName>
</protein>
<evidence type="ECO:0000256" key="9">
    <source>
        <dbReference type="ARBA" id="ARBA00032404"/>
    </source>
</evidence>
<feature type="compositionally biased region" description="Low complexity" evidence="11">
    <location>
        <begin position="185"/>
        <end position="201"/>
    </location>
</feature>
<feature type="region of interest" description="Disordered" evidence="11">
    <location>
        <begin position="94"/>
        <end position="115"/>
    </location>
</feature>
<evidence type="ECO:0000256" key="3">
    <source>
        <dbReference type="ARBA" id="ARBA00022692"/>
    </source>
</evidence>
<dbReference type="AlphaFoldDB" id="A0A672Q4I0"/>
<keyword evidence="4" id="KW-1133">Transmembrane helix</keyword>
<keyword evidence="13" id="KW-1185">Reference proteome</keyword>
<comment type="function">
    <text evidence="8">Involved in maintaining Golgi structure. Stimulates the formation of Golgi stacks and ribbons. Involved in intra-Golgi retrograde transport.</text>
</comment>
<keyword evidence="7" id="KW-0472">Membrane</keyword>
<gene>
    <name evidence="12" type="primary">LOC107585491</name>
</gene>
<feature type="compositionally biased region" description="Polar residues" evidence="11">
    <location>
        <begin position="94"/>
        <end position="111"/>
    </location>
</feature>
<evidence type="ECO:0000313" key="13">
    <source>
        <dbReference type="Proteomes" id="UP000472262"/>
    </source>
</evidence>
<dbReference type="GO" id="GO:0000139">
    <property type="term" value="C:Golgi membrane"/>
    <property type="evidence" value="ECO:0007669"/>
    <property type="project" value="UniProtKB-SubCell"/>
</dbReference>
<evidence type="ECO:0000256" key="11">
    <source>
        <dbReference type="SAM" id="MobiDB-lite"/>
    </source>
</evidence>
<dbReference type="PANTHER" id="PTHR13815">
    <property type="entry name" value="GOLGIN-84"/>
    <property type="match status" value="1"/>
</dbReference>
<keyword evidence="3" id="KW-0812">Transmembrane</keyword>
<feature type="region of interest" description="Disordered" evidence="11">
    <location>
        <begin position="149"/>
        <end position="229"/>
    </location>
</feature>
<feature type="coiled-coil region" evidence="10">
    <location>
        <begin position="499"/>
        <end position="604"/>
    </location>
</feature>
<dbReference type="Pfam" id="PF09787">
    <property type="entry name" value="Golgin_A5"/>
    <property type="match status" value="1"/>
</dbReference>
<reference evidence="12" key="2">
    <citation type="submission" date="2025-09" db="UniProtKB">
        <authorList>
            <consortium name="Ensembl"/>
        </authorList>
    </citation>
    <scope>IDENTIFICATION</scope>
</reference>
<accession>A0A672Q4I0</accession>
<dbReference type="Ensembl" id="ENSSGRT00000075824.1">
    <property type="protein sequence ID" value="ENSSGRP00000071182.1"/>
    <property type="gene ID" value="ENSSGRG00000036013.1"/>
</dbReference>
<dbReference type="GO" id="GO:0007030">
    <property type="term" value="P:Golgi organization"/>
    <property type="evidence" value="ECO:0007669"/>
    <property type="project" value="InterPro"/>
</dbReference>
<dbReference type="GO" id="GO:0031985">
    <property type="term" value="C:Golgi cisterna"/>
    <property type="evidence" value="ECO:0007669"/>
    <property type="project" value="TreeGrafter"/>
</dbReference>
<evidence type="ECO:0000256" key="10">
    <source>
        <dbReference type="SAM" id="Coils"/>
    </source>
</evidence>
<evidence type="ECO:0000256" key="1">
    <source>
        <dbReference type="ARBA" id="ARBA00004409"/>
    </source>
</evidence>
<evidence type="ECO:0000256" key="7">
    <source>
        <dbReference type="ARBA" id="ARBA00023136"/>
    </source>
</evidence>
<evidence type="ECO:0000256" key="4">
    <source>
        <dbReference type="ARBA" id="ARBA00022989"/>
    </source>
</evidence>
<organism evidence="12 13">
    <name type="scientific">Sinocyclocheilus grahami</name>
    <name type="common">Dianchi golden-line fish</name>
    <name type="synonym">Barbus grahami</name>
    <dbReference type="NCBI Taxonomy" id="75366"/>
    <lineage>
        <taxon>Eukaryota</taxon>
        <taxon>Metazoa</taxon>
        <taxon>Chordata</taxon>
        <taxon>Craniata</taxon>
        <taxon>Vertebrata</taxon>
        <taxon>Euteleostomi</taxon>
        <taxon>Actinopterygii</taxon>
        <taxon>Neopterygii</taxon>
        <taxon>Teleostei</taxon>
        <taxon>Ostariophysi</taxon>
        <taxon>Cypriniformes</taxon>
        <taxon>Cyprinidae</taxon>
        <taxon>Cyprininae</taxon>
        <taxon>Sinocyclocheilus</taxon>
    </lineage>
</organism>
<dbReference type="InterPro" id="IPR019177">
    <property type="entry name" value="Golgin_subfamily_A_member_5"/>
</dbReference>
<evidence type="ECO:0000256" key="2">
    <source>
        <dbReference type="ARBA" id="ARBA00020370"/>
    </source>
</evidence>
<evidence type="ECO:0000256" key="8">
    <source>
        <dbReference type="ARBA" id="ARBA00024833"/>
    </source>
</evidence>